<protein>
    <recommendedName>
        <fullName evidence="3">GPAT/DHAPAT C-terminal domain-containing protein</fullName>
    </recommendedName>
</protein>
<feature type="region of interest" description="Disordered" evidence="1">
    <location>
        <begin position="96"/>
        <end position="220"/>
    </location>
</feature>
<dbReference type="GO" id="GO:0031966">
    <property type="term" value="C:mitochondrial membrane"/>
    <property type="evidence" value="ECO:0007669"/>
    <property type="project" value="TreeGrafter"/>
</dbReference>
<dbReference type="GO" id="GO:0004366">
    <property type="term" value="F:glycerol-3-phosphate O-acyltransferase activity"/>
    <property type="evidence" value="ECO:0007669"/>
    <property type="project" value="TreeGrafter"/>
</dbReference>
<keyword evidence="2" id="KW-0812">Transmembrane</keyword>
<keyword evidence="2" id="KW-0472">Membrane</keyword>
<organism evidence="4 5">
    <name type="scientific">Blyttiomyces helicus</name>
    <dbReference type="NCBI Taxonomy" id="388810"/>
    <lineage>
        <taxon>Eukaryota</taxon>
        <taxon>Fungi</taxon>
        <taxon>Fungi incertae sedis</taxon>
        <taxon>Chytridiomycota</taxon>
        <taxon>Chytridiomycota incertae sedis</taxon>
        <taxon>Chytridiomycetes</taxon>
        <taxon>Chytridiomycetes incertae sedis</taxon>
        <taxon>Blyttiomyces</taxon>
    </lineage>
</organism>
<feature type="compositionally biased region" description="Pro residues" evidence="1">
    <location>
        <begin position="99"/>
        <end position="108"/>
    </location>
</feature>
<feature type="compositionally biased region" description="Low complexity" evidence="1">
    <location>
        <begin position="154"/>
        <end position="163"/>
    </location>
</feature>
<reference evidence="5" key="1">
    <citation type="journal article" date="2018" name="Nat. Microbiol.">
        <title>Leveraging single-cell genomics to expand the fungal tree of life.</title>
        <authorList>
            <person name="Ahrendt S.R."/>
            <person name="Quandt C.A."/>
            <person name="Ciobanu D."/>
            <person name="Clum A."/>
            <person name="Salamov A."/>
            <person name="Andreopoulos B."/>
            <person name="Cheng J.F."/>
            <person name="Woyke T."/>
            <person name="Pelin A."/>
            <person name="Henrissat B."/>
            <person name="Reynolds N.K."/>
            <person name="Benny G.L."/>
            <person name="Smith M.E."/>
            <person name="James T.Y."/>
            <person name="Grigoriev I.V."/>
        </authorList>
    </citation>
    <scope>NUCLEOTIDE SEQUENCE [LARGE SCALE GENOMIC DNA]</scope>
</reference>
<dbReference type="GO" id="GO:0019432">
    <property type="term" value="P:triglyceride biosynthetic process"/>
    <property type="evidence" value="ECO:0007669"/>
    <property type="project" value="TreeGrafter"/>
</dbReference>
<dbReference type="Proteomes" id="UP000269721">
    <property type="component" value="Unassembled WGS sequence"/>
</dbReference>
<dbReference type="InterPro" id="IPR045520">
    <property type="entry name" value="GPAT/DHAPAT_C"/>
</dbReference>
<dbReference type="GO" id="GO:0006631">
    <property type="term" value="P:fatty acid metabolic process"/>
    <property type="evidence" value="ECO:0007669"/>
    <property type="project" value="TreeGrafter"/>
</dbReference>
<dbReference type="InterPro" id="IPR022284">
    <property type="entry name" value="GPAT/DHAPAT"/>
</dbReference>
<keyword evidence="5" id="KW-1185">Reference proteome</keyword>
<dbReference type="AlphaFoldDB" id="A0A4P9W193"/>
<dbReference type="EMBL" id="ML000221">
    <property type="protein sequence ID" value="RKO84340.1"/>
    <property type="molecule type" value="Genomic_DNA"/>
</dbReference>
<evidence type="ECO:0000256" key="1">
    <source>
        <dbReference type="SAM" id="MobiDB-lite"/>
    </source>
</evidence>
<dbReference type="GO" id="GO:0008654">
    <property type="term" value="P:phospholipid biosynthetic process"/>
    <property type="evidence" value="ECO:0007669"/>
    <property type="project" value="TreeGrafter"/>
</dbReference>
<dbReference type="PANTHER" id="PTHR12563">
    <property type="entry name" value="GLYCEROL-3-PHOSPHATE ACYLTRANSFERASE"/>
    <property type="match status" value="1"/>
</dbReference>
<dbReference type="OrthoDB" id="10255570at2759"/>
<feature type="domain" description="GPAT/DHAPAT C-terminal" evidence="3">
    <location>
        <begin position="6"/>
        <end position="93"/>
    </location>
</feature>
<feature type="compositionally biased region" description="Polar residues" evidence="1">
    <location>
        <begin position="187"/>
        <end position="197"/>
    </location>
</feature>
<evidence type="ECO:0000256" key="2">
    <source>
        <dbReference type="SAM" id="Phobius"/>
    </source>
</evidence>
<sequence>MRALEDFYCFLMWPFVETYWLAAVSLFSITPAATQTTEEGPLTLHWVDERVFMNRAQYFGKTLYYEGDLSYFESVNKETLKNALLRLKQLGVILMHKGPAPPPPPAPPATASNPTIRPSLRSPPGERHGPRPSAPAPAVGPKHHATMAIPPEPRASAAAAAAPDPDENTGVAPVPTPESVGQKEPPTKTTTENDSAGPQQPQRRRTPPPTPPPVTTADPTYQPWFNLRPHGRLWDLCEQIGRFRREGKNRRDTGTVAIRVLRLARVAGYWVETAKGKAKKEPLPEAKL</sequence>
<accession>A0A4P9W193</accession>
<dbReference type="Pfam" id="PF19277">
    <property type="entry name" value="GPAT_C"/>
    <property type="match status" value="1"/>
</dbReference>
<feature type="transmembrane region" description="Helical" evidence="2">
    <location>
        <begin position="7"/>
        <end position="29"/>
    </location>
</feature>
<name>A0A4P9W193_9FUNG</name>
<evidence type="ECO:0000259" key="3">
    <source>
        <dbReference type="Pfam" id="PF19277"/>
    </source>
</evidence>
<evidence type="ECO:0000313" key="4">
    <source>
        <dbReference type="EMBL" id="RKO84340.1"/>
    </source>
</evidence>
<proteinExistence type="predicted"/>
<dbReference type="GO" id="GO:0006072">
    <property type="term" value="P:glycerol-3-phosphate metabolic process"/>
    <property type="evidence" value="ECO:0007669"/>
    <property type="project" value="TreeGrafter"/>
</dbReference>
<keyword evidence="2" id="KW-1133">Transmembrane helix</keyword>
<gene>
    <name evidence="4" type="ORF">BDK51DRAFT_46496</name>
</gene>
<evidence type="ECO:0000313" key="5">
    <source>
        <dbReference type="Proteomes" id="UP000269721"/>
    </source>
</evidence>
<dbReference type="PANTHER" id="PTHR12563:SF17">
    <property type="entry name" value="DIHYDROXYACETONE PHOSPHATE ACYLTRANSFERASE"/>
    <property type="match status" value="1"/>
</dbReference>